<proteinExistence type="predicted"/>
<evidence type="ECO:0000313" key="13">
    <source>
        <dbReference type="Proteomes" id="UP000347681"/>
    </source>
</evidence>
<evidence type="ECO:0000313" key="5">
    <source>
        <dbReference type="EMBL" id="KAA5405448.1"/>
    </source>
</evidence>
<evidence type="ECO:0000313" key="11">
    <source>
        <dbReference type="Proteomes" id="UP000283678"/>
    </source>
</evidence>
<dbReference type="InterPro" id="IPR021354">
    <property type="entry name" value="DUF2975"/>
</dbReference>
<accession>A0A1Y4PMV6</accession>
<keyword evidence="2" id="KW-0732">Signal</keyword>
<reference evidence="13 14" key="2">
    <citation type="journal article" date="2019" name="Nat. Med.">
        <title>A library of human gut bacterial isolates paired with longitudinal multiomics data enables mechanistic microbiome research.</title>
        <authorList>
            <person name="Poyet M."/>
            <person name="Groussin M."/>
            <person name="Gibbons S.M."/>
            <person name="Avila-Pacheco J."/>
            <person name="Jiang X."/>
            <person name="Kearney S.M."/>
            <person name="Perrotta A.R."/>
            <person name="Berdy B."/>
            <person name="Zhao S."/>
            <person name="Lieberman T.D."/>
            <person name="Swanson P.K."/>
            <person name="Smith M."/>
            <person name="Roesemann S."/>
            <person name="Alexander J.E."/>
            <person name="Rich S.A."/>
            <person name="Livny J."/>
            <person name="Vlamakis H."/>
            <person name="Clish C."/>
            <person name="Bullock K."/>
            <person name="Deik A."/>
            <person name="Scott J."/>
            <person name="Pierce K.A."/>
            <person name="Xavier R.J."/>
            <person name="Alm E.J."/>
        </authorList>
    </citation>
    <scope>NUCLEOTIDE SEQUENCE [LARGE SCALE GENOMIC DNA]</scope>
    <source>
        <strain evidence="4 15">BIOML-A1</strain>
        <strain evidence="5 14">BIOML-A4</strain>
        <strain evidence="3 13">BIOML-A5</strain>
    </source>
</reference>
<dbReference type="EMBL" id="CP046176">
    <property type="protein sequence ID" value="QJR74964.1"/>
    <property type="molecule type" value="Genomic_DNA"/>
</dbReference>
<evidence type="ECO:0000256" key="1">
    <source>
        <dbReference type="SAM" id="Phobius"/>
    </source>
</evidence>
<organism evidence="9 12">
    <name type="scientific">Phocaeicola dorei</name>
    <dbReference type="NCBI Taxonomy" id="357276"/>
    <lineage>
        <taxon>Bacteria</taxon>
        <taxon>Pseudomonadati</taxon>
        <taxon>Bacteroidota</taxon>
        <taxon>Bacteroidia</taxon>
        <taxon>Bacteroidales</taxon>
        <taxon>Bacteroidaceae</taxon>
        <taxon>Phocaeicola</taxon>
    </lineage>
</organism>
<dbReference type="Proteomes" id="UP001181086">
    <property type="component" value="Unassembled WGS sequence"/>
</dbReference>
<gene>
    <name evidence="8" type="ORF">DWW04_09285</name>
    <name evidence="9" type="ORF">E1I98_13915</name>
    <name evidence="5" type="ORF">F2Y51_10535</name>
    <name evidence="4" type="ORF">F2Y58_11720</name>
    <name evidence="3" type="ORF">F2Y61_08970</name>
    <name evidence="7" type="ORF">GKD17_00475</name>
    <name evidence="10" type="ORF">QNN11_02850</name>
    <name evidence="6" type="ORF">RVH45_09875</name>
</gene>
<reference evidence="8 11" key="1">
    <citation type="submission" date="2018-08" db="EMBL/GenBank/DDBJ databases">
        <title>A genome reference for cultivated species of the human gut microbiota.</title>
        <authorList>
            <person name="Zou Y."/>
            <person name="Xue W."/>
            <person name="Luo G."/>
        </authorList>
    </citation>
    <scope>NUCLEOTIDE SEQUENCE [LARGE SCALE GENOMIC DNA]</scope>
    <source>
        <strain evidence="8 11">AF14-1AC</strain>
    </source>
</reference>
<feature type="transmembrane region" description="Helical" evidence="1">
    <location>
        <begin position="104"/>
        <end position="124"/>
    </location>
</feature>
<dbReference type="EMBL" id="SLTU01000002">
    <property type="protein sequence ID" value="TDA72547.1"/>
    <property type="molecule type" value="Genomic_DNA"/>
</dbReference>
<dbReference type="EMBL" id="QRZL01000007">
    <property type="protein sequence ID" value="RGV78093.1"/>
    <property type="molecule type" value="Genomic_DNA"/>
</dbReference>
<evidence type="ECO:0000313" key="10">
    <source>
        <dbReference type="EMBL" id="WHX10472.1"/>
    </source>
</evidence>
<reference evidence="6" key="6">
    <citation type="submission" date="2023-10" db="EMBL/GenBank/DDBJ databases">
        <title>Genome of Potential pathogenic bacteria in Crohn's disease.</title>
        <authorList>
            <person name="Rodriguez-Palacios A."/>
        </authorList>
    </citation>
    <scope>NUCLEOTIDE SEQUENCE</scope>
    <source>
        <strain evidence="6">CavFT-hAR62</strain>
    </source>
</reference>
<evidence type="ECO:0000313" key="7">
    <source>
        <dbReference type="EMBL" id="QJR74964.1"/>
    </source>
</evidence>
<reference evidence="10" key="5">
    <citation type="journal article" date="2023" name="Nat. Commun.">
        <title>Identification of a novel Human Milk Oligosaccharides utilization cluster in the infant gut commensal Bacteroides dorei.</title>
        <authorList>
            <person name="Kijner S."/>
            <person name="Ennis D."/>
            <person name="Shmorak S."/>
            <person name="Florentin A."/>
            <person name="Yassour M."/>
        </authorList>
    </citation>
    <scope>NUCLEOTIDE SEQUENCE</scope>
    <source>
        <strain evidence="10">2</strain>
    </source>
</reference>
<name>A0A1Y4PMV6_9BACT</name>
<feature type="signal peptide" evidence="2">
    <location>
        <begin position="1"/>
        <end position="30"/>
    </location>
</feature>
<dbReference type="EMBL" id="CP126056">
    <property type="protein sequence ID" value="WHX10472.1"/>
    <property type="molecule type" value="Genomic_DNA"/>
</dbReference>
<dbReference type="Pfam" id="PF11188">
    <property type="entry name" value="DUF2975"/>
    <property type="match status" value="1"/>
</dbReference>
<feature type="transmembrane region" description="Helical" evidence="1">
    <location>
        <begin position="144"/>
        <end position="164"/>
    </location>
</feature>
<dbReference type="RefSeq" id="WP_007834482.1">
    <property type="nucleotide sequence ID" value="NZ_BAABYF010000001.1"/>
</dbReference>
<keyword evidence="1" id="KW-1133">Transmembrane helix</keyword>
<sequence>MKKRLNLLCACVLIGLLLSTSTVISLMVQAVSAGFKAGYESVEKGKELNISDYKIVCTIPSDLFAETGSVTNLKNSSQASIKPIISLIEAPTTGSSLSRTANGITTLISVLASIFCLIQFFYLIRNINRGDIFSWKNVKFLRKLGVSLILLFICSFTTIMIGNYEAAQVLELKGCEYSNIFAFSEPTFILGFIALLVAEVFAVGLKMKEEQDLTI</sequence>
<evidence type="ECO:0000313" key="9">
    <source>
        <dbReference type="EMBL" id="TDA72547.1"/>
    </source>
</evidence>
<dbReference type="EMBL" id="VVYY01000008">
    <property type="protein sequence ID" value="KAA5398187.1"/>
    <property type="molecule type" value="Genomic_DNA"/>
</dbReference>
<dbReference type="AlphaFoldDB" id="A0A1Y4PMV6"/>
<evidence type="ECO:0000256" key="2">
    <source>
        <dbReference type="SAM" id="SignalP"/>
    </source>
</evidence>
<reference evidence="9 12" key="3">
    <citation type="journal article" date="2019" name="Nat. Microbiol.">
        <title>Genomic variation and strain-specific functional adaptation in the human gut microbiome during early life.</title>
        <authorList>
            <person name="Vatanen T."/>
            <person name="Plichta D.R."/>
            <person name="Somani J."/>
            <person name="Munch P.C."/>
            <person name="Arthur T.D."/>
            <person name="Hall A.B."/>
            <person name="Rudolf S."/>
            <person name="Oakeley E.J."/>
            <person name="Ke X."/>
            <person name="Young R.A."/>
            <person name="Haiser H.J."/>
            <person name="Kolde R."/>
            <person name="Yassour M."/>
            <person name="Luopajarvi K."/>
            <person name="Siljander H."/>
            <person name="Virtanen S.M."/>
            <person name="Ilonen J."/>
            <person name="Uibo R."/>
            <person name="Tillmann V."/>
            <person name="Mokurov S."/>
            <person name="Dorshakova N."/>
            <person name="Porter J.A."/>
            <person name="McHardy A.C."/>
            <person name="Lahdesmaki H."/>
            <person name="Vlamakis H."/>
            <person name="Huttenhower C."/>
            <person name="Knip M."/>
            <person name="Xavier R.J."/>
        </authorList>
    </citation>
    <scope>NUCLEOTIDE SEQUENCE [LARGE SCALE GENOMIC DNA]</scope>
    <source>
        <strain evidence="9 12">RJX1047</strain>
    </source>
</reference>
<dbReference type="Proteomes" id="UP000347681">
    <property type="component" value="Unassembled WGS sequence"/>
</dbReference>
<dbReference type="Proteomes" id="UP000481616">
    <property type="component" value="Unassembled WGS sequence"/>
</dbReference>
<protein>
    <submittedName>
        <fullName evidence="9">DUF2975 domain-containing protein</fullName>
    </submittedName>
</protein>
<evidence type="ECO:0000313" key="14">
    <source>
        <dbReference type="Proteomes" id="UP000441162"/>
    </source>
</evidence>
<reference evidence="7 16" key="4">
    <citation type="submission" date="2019-11" db="EMBL/GenBank/DDBJ databases">
        <title>Complete genome sequence of Bacteroides dorei DSM 17855.</title>
        <authorList>
            <person name="Russell J.T."/>
        </authorList>
    </citation>
    <scope>NUCLEOTIDE SEQUENCE [LARGE SCALE GENOMIC DNA]</scope>
    <source>
        <strain evidence="7 16">DSM 17855</strain>
    </source>
</reference>
<evidence type="ECO:0000313" key="3">
    <source>
        <dbReference type="EMBL" id="KAA5384395.1"/>
    </source>
</evidence>
<dbReference type="Proteomes" id="UP001177934">
    <property type="component" value="Chromosome"/>
</dbReference>
<evidence type="ECO:0000313" key="16">
    <source>
        <dbReference type="Proteomes" id="UP000500949"/>
    </source>
</evidence>
<evidence type="ECO:0000313" key="12">
    <source>
        <dbReference type="Proteomes" id="UP000294527"/>
    </source>
</evidence>
<dbReference type="EMBL" id="VVZA01000007">
    <property type="protein sequence ID" value="KAA5405448.1"/>
    <property type="molecule type" value="Genomic_DNA"/>
</dbReference>
<dbReference type="EMBL" id="JAWDEV010000010">
    <property type="protein sequence ID" value="MDU0270199.1"/>
    <property type="molecule type" value="Genomic_DNA"/>
</dbReference>
<feature type="transmembrane region" description="Helical" evidence="1">
    <location>
        <begin position="187"/>
        <end position="205"/>
    </location>
</feature>
<dbReference type="EMBL" id="VVZB01000003">
    <property type="protein sequence ID" value="KAA5384395.1"/>
    <property type="molecule type" value="Genomic_DNA"/>
</dbReference>
<dbReference type="GeneID" id="93445149"/>
<evidence type="ECO:0000313" key="4">
    <source>
        <dbReference type="EMBL" id="KAA5398187.1"/>
    </source>
</evidence>
<evidence type="ECO:0000313" key="15">
    <source>
        <dbReference type="Proteomes" id="UP000481616"/>
    </source>
</evidence>
<dbReference type="Proteomes" id="UP000500949">
    <property type="component" value="Chromosome"/>
</dbReference>
<dbReference type="Proteomes" id="UP000283678">
    <property type="component" value="Unassembled WGS sequence"/>
</dbReference>
<dbReference type="Proteomes" id="UP000441162">
    <property type="component" value="Unassembled WGS sequence"/>
</dbReference>
<feature type="chain" id="PRO_5011005680" evidence="2">
    <location>
        <begin position="31"/>
        <end position="215"/>
    </location>
</feature>
<evidence type="ECO:0000313" key="6">
    <source>
        <dbReference type="EMBL" id="MDU0270199.1"/>
    </source>
</evidence>
<keyword evidence="1" id="KW-0472">Membrane</keyword>
<evidence type="ECO:0000313" key="8">
    <source>
        <dbReference type="EMBL" id="RGV78093.1"/>
    </source>
</evidence>
<dbReference type="Proteomes" id="UP000294527">
    <property type="component" value="Unassembled WGS sequence"/>
</dbReference>
<keyword evidence="1" id="KW-0812">Transmembrane</keyword>